<dbReference type="PROSITE" id="PS50088">
    <property type="entry name" value="ANK_REPEAT"/>
    <property type="match status" value="2"/>
</dbReference>
<dbReference type="InterPro" id="IPR036770">
    <property type="entry name" value="Ankyrin_rpt-contain_sf"/>
</dbReference>
<evidence type="ECO:0000313" key="5">
    <source>
        <dbReference type="Proteomes" id="UP001558652"/>
    </source>
</evidence>
<dbReference type="PANTHER" id="PTHR24171">
    <property type="entry name" value="ANKYRIN REPEAT DOMAIN-CONTAINING PROTEIN 39-RELATED"/>
    <property type="match status" value="1"/>
</dbReference>
<sequence>MWAIKVKQFEMAELLLNRGADIFQQDGEGNDAIMHALSASNWDQDTFIDFWNRMKALKYDLNRSNNVIFKVGNTLLHLAVKRQWVNVIELFLESGANVNSVTNKGATPLMLASSKHHCHTVNVLVKHNADITIEDKSMEKRIEDGEYMLGLVNILIEMLRYCDCCTQHVPREAVFNAFIDADLPNTCLRVLRRYIL</sequence>
<dbReference type="Proteomes" id="UP001558652">
    <property type="component" value="Unassembled WGS sequence"/>
</dbReference>
<accession>A0ABD0Z8A1</accession>
<dbReference type="Gene3D" id="1.25.40.20">
    <property type="entry name" value="Ankyrin repeat-containing domain"/>
    <property type="match status" value="2"/>
</dbReference>
<dbReference type="SUPFAM" id="SSF48403">
    <property type="entry name" value="Ankyrin repeat"/>
    <property type="match status" value="1"/>
</dbReference>
<dbReference type="InterPro" id="IPR002110">
    <property type="entry name" value="Ankyrin_rpt"/>
</dbReference>
<evidence type="ECO:0000256" key="3">
    <source>
        <dbReference type="PROSITE-ProRule" id="PRU00023"/>
    </source>
</evidence>
<proteinExistence type="predicted"/>
<organism evidence="4 5">
    <name type="scientific">Ranatra chinensis</name>
    <dbReference type="NCBI Taxonomy" id="642074"/>
    <lineage>
        <taxon>Eukaryota</taxon>
        <taxon>Metazoa</taxon>
        <taxon>Ecdysozoa</taxon>
        <taxon>Arthropoda</taxon>
        <taxon>Hexapoda</taxon>
        <taxon>Insecta</taxon>
        <taxon>Pterygota</taxon>
        <taxon>Neoptera</taxon>
        <taxon>Paraneoptera</taxon>
        <taxon>Hemiptera</taxon>
        <taxon>Heteroptera</taxon>
        <taxon>Panheteroptera</taxon>
        <taxon>Nepomorpha</taxon>
        <taxon>Nepidae</taxon>
        <taxon>Ranatrinae</taxon>
        <taxon>Ranatra</taxon>
    </lineage>
</organism>
<name>A0ABD0Z8A1_9HEMI</name>
<evidence type="ECO:0000313" key="4">
    <source>
        <dbReference type="EMBL" id="KAL1132353.1"/>
    </source>
</evidence>
<keyword evidence="2 3" id="KW-0040">ANK repeat</keyword>
<reference evidence="4 5" key="1">
    <citation type="submission" date="2024-07" db="EMBL/GenBank/DDBJ databases">
        <title>Chromosome-level genome assembly of the water stick insect Ranatra chinensis (Heteroptera: Nepidae).</title>
        <authorList>
            <person name="Liu X."/>
        </authorList>
    </citation>
    <scope>NUCLEOTIDE SEQUENCE [LARGE SCALE GENOMIC DNA]</scope>
    <source>
        <strain evidence="4">Cailab_2021Rc</strain>
        <tissue evidence="4">Muscle</tissue>
    </source>
</reference>
<evidence type="ECO:0008006" key="6">
    <source>
        <dbReference type="Google" id="ProtNLM"/>
    </source>
</evidence>
<gene>
    <name evidence="4" type="ORF">AAG570_010309</name>
</gene>
<comment type="caution">
    <text evidence="4">The sequence shown here is derived from an EMBL/GenBank/DDBJ whole genome shotgun (WGS) entry which is preliminary data.</text>
</comment>
<evidence type="ECO:0000256" key="2">
    <source>
        <dbReference type="ARBA" id="ARBA00023043"/>
    </source>
</evidence>
<dbReference type="SMART" id="SM00248">
    <property type="entry name" value="ANK"/>
    <property type="match status" value="3"/>
</dbReference>
<dbReference type="EMBL" id="JBFDAA010000005">
    <property type="protein sequence ID" value="KAL1132353.1"/>
    <property type="molecule type" value="Genomic_DNA"/>
</dbReference>
<protein>
    <recommendedName>
        <fullName evidence="6">Ankyrin repeat protein</fullName>
    </recommendedName>
</protein>
<evidence type="ECO:0000256" key="1">
    <source>
        <dbReference type="ARBA" id="ARBA00022737"/>
    </source>
</evidence>
<keyword evidence="5" id="KW-1185">Reference proteome</keyword>
<dbReference type="AlphaFoldDB" id="A0ABD0Z8A1"/>
<dbReference type="Pfam" id="PF00023">
    <property type="entry name" value="Ank"/>
    <property type="match status" value="1"/>
</dbReference>
<dbReference type="Pfam" id="PF12796">
    <property type="entry name" value="Ank_2"/>
    <property type="match status" value="1"/>
</dbReference>
<dbReference type="PROSITE" id="PS50297">
    <property type="entry name" value="ANK_REP_REGION"/>
    <property type="match status" value="2"/>
</dbReference>
<keyword evidence="1" id="KW-0677">Repeat</keyword>
<feature type="repeat" description="ANK" evidence="3">
    <location>
        <begin position="71"/>
        <end position="103"/>
    </location>
</feature>
<feature type="repeat" description="ANK" evidence="3">
    <location>
        <begin position="104"/>
        <end position="136"/>
    </location>
</feature>